<evidence type="ECO:0000313" key="1">
    <source>
        <dbReference type="EMBL" id="AES81976.1"/>
    </source>
</evidence>
<keyword evidence="3" id="KW-1185">Reference proteome</keyword>
<evidence type="ECO:0000313" key="2">
    <source>
        <dbReference type="EnsemblPlants" id="AES81976"/>
    </source>
</evidence>
<protein>
    <submittedName>
        <fullName evidence="1 2">Uncharacterized protein</fullName>
    </submittedName>
</protein>
<dbReference type="EMBL" id="CM001223">
    <property type="protein sequence ID" value="AES81976.1"/>
    <property type="molecule type" value="Genomic_DNA"/>
</dbReference>
<dbReference type="Proteomes" id="UP000002051">
    <property type="component" value="Unassembled WGS sequence"/>
</dbReference>
<reference evidence="2" key="3">
    <citation type="submission" date="2015-04" db="UniProtKB">
        <authorList>
            <consortium name="EnsemblPlants"/>
        </authorList>
    </citation>
    <scope>IDENTIFICATION</scope>
    <source>
        <strain evidence="2">cv. Jemalong A17</strain>
    </source>
</reference>
<dbReference type="PaxDb" id="3880-AES81976"/>
<gene>
    <name evidence="1" type="ordered locus">MTR_7g103930</name>
</gene>
<proteinExistence type="predicted"/>
<name>G7L509_MEDTR</name>
<accession>G7L509</accession>
<organism evidence="1 3">
    <name type="scientific">Medicago truncatula</name>
    <name type="common">Barrel medic</name>
    <name type="synonym">Medicago tribuloides</name>
    <dbReference type="NCBI Taxonomy" id="3880"/>
    <lineage>
        <taxon>Eukaryota</taxon>
        <taxon>Viridiplantae</taxon>
        <taxon>Streptophyta</taxon>
        <taxon>Embryophyta</taxon>
        <taxon>Tracheophyta</taxon>
        <taxon>Spermatophyta</taxon>
        <taxon>Magnoliopsida</taxon>
        <taxon>eudicotyledons</taxon>
        <taxon>Gunneridae</taxon>
        <taxon>Pentapetalae</taxon>
        <taxon>rosids</taxon>
        <taxon>fabids</taxon>
        <taxon>Fabales</taxon>
        <taxon>Fabaceae</taxon>
        <taxon>Papilionoideae</taxon>
        <taxon>50 kb inversion clade</taxon>
        <taxon>NPAAA clade</taxon>
        <taxon>Hologalegina</taxon>
        <taxon>IRL clade</taxon>
        <taxon>Trifolieae</taxon>
        <taxon>Medicago</taxon>
    </lineage>
</organism>
<dbReference type="AlphaFoldDB" id="G7L509"/>
<dbReference type="HOGENOM" id="CLU_1941251_0_0_1"/>
<reference evidence="1 3" key="1">
    <citation type="journal article" date="2011" name="Nature">
        <title>The Medicago genome provides insight into the evolution of rhizobial symbioses.</title>
        <authorList>
            <person name="Young N.D."/>
            <person name="Debelle F."/>
            <person name="Oldroyd G.E."/>
            <person name="Geurts R."/>
            <person name="Cannon S.B."/>
            <person name="Udvardi M.K."/>
            <person name="Benedito V.A."/>
            <person name="Mayer K.F."/>
            <person name="Gouzy J."/>
            <person name="Schoof H."/>
            <person name="Van de Peer Y."/>
            <person name="Proost S."/>
            <person name="Cook D.R."/>
            <person name="Meyers B.C."/>
            <person name="Spannagl M."/>
            <person name="Cheung F."/>
            <person name="De Mita S."/>
            <person name="Krishnakumar V."/>
            <person name="Gundlach H."/>
            <person name="Zhou S."/>
            <person name="Mudge J."/>
            <person name="Bharti A.K."/>
            <person name="Murray J.D."/>
            <person name="Naoumkina M.A."/>
            <person name="Rosen B."/>
            <person name="Silverstein K.A."/>
            <person name="Tang H."/>
            <person name="Rombauts S."/>
            <person name="Zhao P.X."/>
            <person name="Zhou P."/>
            <person name="Barbe V."/>
            <person name="Bardou P."/>
            <person name="Bechner M."/>
            <person name="Bellec A."/>
            <person name="Berger A."/>
            <person name="Berges H."/>
            <person name="Bidwell S."/>
            <person name="Bisseling T."/>
            <person name="Choisne N."/>
            <person name="Couloux A."/>
            <person name="Denny R."/>
            <person name="Deshpande S."/>
            <person name="Dai X."/>
            <person name="Doyle J.J."/>
            <person name="Dudez A.M."/>
            <person name="Farmer A.D."/>
            <person name="Fouteau S."/>
            <person name="Franken C."/>
            <person name="Gibelin C."/>
            <person name="Gish J."/>
            <person name="Goldstein S."/>
            <person name="Gonzalez A.J."/>
            <person name="Green P.J."/>
            <person name="Hallab A."/>
            <person name="Hartog M."/>
            <person name="Hua A."/>
            <person name="Humphray S.J."/>
            <person name="Jeong D.H."/>
            <person name="Jing Y."/>
            <person name="Jocker A."/>
            <person name="Kenton S.M."/>
            <person name="Kim D.J."/>
            <person name="Klee K."/>
            <person name="Lai H."/>
            <person name="Lang C."/>
            <person name="Lin S."/>
            <person name="Macmil S.L."/>
            <person name="Magdelenat G."/>
            <person name="Matthews L."/>
            <person name="McCorrison J."/>
            <person name="Monaghan E.L."/>
            <person name="Mun J.H."/>
            <person name="Najar F.Z."/>
            <person name="Nicholson C."/>
            <person name="Noirot C."/>
            <person name="O'Bleness M."/>
            <person name="Paule C.R."/>
            <person name="Poulain J."/>
            <person name="Prion F."/>
            <person name="Qin B."/>
            <person name="Qu C."/>
            <person name="Retzel E.F."/>
            <person name="Riddle C."/>
            <person name="Sallet E."/>
            <person name="Samain S."/>
            <person name="Samson N."/>
            <person name="Sanders I."/>
            <person name="Saurat O."/>
            <person name="Scarpelli C."/>
            <person name="Schiex T."/>
            <person name="Segurens B."/>
            <person name="Severin A.J."/>
            <person name="Sherrier D.J."/>
            <person name="Shi R."/>
            <person name="Sims S."/>
            <person name="Singer S.R."/>
            <person name="Sinharoy S."/>
            <person name="Sterck L."/>
            <person name="Viollet A."/>
            <person name="Wang B.B."/>
            <person name="Wang K."/>
            <person name="Wang M."/>
            <person name="Wang X."/>
            <person name="Warfsmann J."/>
            <person name="Weissenbach J."/>
            <person name="White D.D."/>
            <person name="White J.D."/>
            <person name="Wiley G.B."/>
            <person name="Wincker P."/>
            <person name="Xing Y."/>
            <person name="Yang L."/>
            <person name="Yao Z."/>
            <person name="Ying F."/>
            <person name="Zhai J."/>
            <person name="Zhou L."/>
            <person name="Zuber A."/>
            <person name="Denarie J."/>
            <person name="Dixon R.A."/>
            <person name="May G.D."/>
            <person name="Schwartz D.C."/>
            <person name="Rogers J."/>
            <person name="Quetier F."/>
            <person name="Town C.D."/>
            <person name="Roe B.A."/>
        </authorList>
    </citation>
    <scope>NUCLEOTIDE SEQUENCE [LARGE SCALE GENOMIC DNA]</scope>
    <source>
        <strain evidence="1">A17</strain>
        <strain evidence="2 3">cv. Jemalong A17</strain>
    </source>
</reference>
<reference evidence="1 3" key="2">
    <citation type="journal article" date="2014" name="BMC Genomics">
        <title>An improved genome release (version Mt4.0) for the model legume Medicago truncatula.</title>
        <authorList>
            <person name="Tang H."/>
            <person name="Krishnakumar V."/>
            <person name="Bidwell S."/>
            <person name="Rosen B."/>
            <person name="Chan A."/>
            <person name="Zhou S."/>
            <person name="Gentzbittel L."/>
            <person name="Childs K.L."/>
            <person name="Yandell M."/>
            <person name="Gundlach H."/>
            <person name="Mayer K.F."/>
            <person name="Schwartz D.C."/>
            <person name="Town C.D."/>
        </authorList>
    </citation>
    <scope>GENOME REANNOTATION</scope>
    <source>
        <strain evidence="2 3">cv. Jemalong A17</strain>
    </source>
</reference>
<evidence type="ECO:0000313" key="3">
    <source>
        <dbReference type="Proteomes" id="UP000002051"/>
    </source>
</evidence>
<sequence>MWEVSRRMEVDGNGDLQLYNLDFALDFKNVVDSFGCIISAYRQMFHNSFKNSHVEFNMRQINGVARELIRAQLFSQHLLKLLTPSPIQHRLLEGAMGFNLLIKQQLQSRLLELVTFYKEEKADMIMNLVT</sequence>
<dbReference type="EnsemblPlants" id="AES81976">
    <property type="protein sequence ID" value="AES81976"/>
    <property type="gene ID" value="MTR_7g103930"/>
</dbReference>